<dbReference type="PANTHER" id="PTHR28535:SF1">
    <property type="entry name" value="PROTEIN ZGRF1"/>
    <property type="match status" value="1"/>
</dbReference>
<protein>
    <submittedName>
        <fullName evidence="3">Uncharacterized protein C4orf21</fullName>
    </submittedName>
</protein>
<evidence type="ECO:0000256" key="1">
    <source>
        <dbReference type="SAM" id="MobiDB-lite"/>
    </source>
</evidence>
<feature type="region of interest" description="Disordered" evidence="1">
    <location>
        <begin position="650"/>
        <end position="674"/>
    </location>
</feature>
<dbReference type="EMBL" id="KL411059">
    <property type="protein sequence ID" value="KFR03039.1"/>
    <property type="molecule type" value="Genomic_DNA"/>
</dbReference>
<evidence type="ECO:0000313" key="4">
    <source>
        <dbReference type="Proteomes" id="UP000053283"/>
    </source>
</evidence>
<evidence type="ECO:0000313" key="3">
    <source>
        <dbReference type="EMBL" id="KFR03039.1"/>
    </source>
</evidence>
<proteinExistence type="predicted"/>
<accession>A0A091VIU3</accession>
<feature type="region of interest" description="Disordered" evidence="1">
    <location>
        <begin position="484"/>
        <end position="518"/>
    </location>
</feature>
<feature type="non-terminal residue" evidence="3">
    <location>
        <position position="754"/>
    </location>
</feature>
<sequence length="754" mass="82554">VLYTHQKMKKSKTWQDGILRIRTGGNKALLFDDKGQCLESIFIKSQVNAGDNLESERYLITVEAVKVNEESLGDQPRKAETPAVDRNGVKPGVLPPRHLSVGLKRKFTGFQGPRQVEKKISTVEDGENPRTLPLSQQCRGAFPSKFYVTSPLFSTICKKDAETNLSADFHEDARMDNDRGRVSLSSLLSAPFLDRCEETEKQNSNQSIVKPESPLITGRAKSSSQTAAQGAASHNIRSTAQIIALLKSKPTEGCREQTSSEVTECLSRFQASENADSLCYKKSTILPAISGNPAKRLIQNIQHLPFTKGTVNDKKAWNAEVLLHSAEQPCGKEVTGQRHDKKANNLSQALRDPCNTNSCFLPESTVSRMSDSQFVPSSGDVLCSASPITFEKCLSSYREHSVTDGLKENLSVKLQSELQPRQRSERVPSDLELSVGVTLAEIGIVKEELNGVKGEDVAQNSALRLHSCCEVVTHSKNEEVKRSAFDGENDGNGRAEGMPSQLCDNSVGDTGRTAEDSANRSRIEVELVGDGHNLKEMNESQLSIEAANHQKDLDGCAAHIINGMSRIKSKHSDLWPGDTNVNECRPKTSMFEKTESTSFISTSRVISAMDKRTEEDVIQLGCMKSPNVHLEHFGGTKSDDVKAGSPLLALSQKPDPRYGSSSICPLGKGHSSPEETAIGETEFENVESVNAFREACRSERIGMDGLKCTAMAEKSSSDLPDWVNNIALLRALTQHSTALESLQKMEENNSVLCE</sequence>
<reference evidence="3 4" key="1">
    <citation type="submission" date="2014-04" db="EMBL/GenBank/DDBJ databases">
        <title>Genome evolution of avian class.</title>
        <authorList>
            <person name="Zhang G."/>
            <person name="Li C."/>
        </authorList>
    </citation>
    <scope>NUCLEOTIDE SEQUENCE [LARGE SCALE GENOMIC DNA]</scope>
    <source>
        <strain evidence="3">BGI_Y956</strain>
    </source>
</reference>
<gene>
    <name evidence="3" type="ORF">Y956_11994</name>
</gene>
<feature type="domain" description="5'-3' DNA helicase ZGRF1-like N-terminal" evidence="2">
    <location>
        <begin position="1"/>
        <end position="69"/>
    </location>
</feature>
<feature type="region of interest" description="Disordered" evidence="1">
    <location>
        <begin position="199"/>
        <end position="233"/>
    </location>
</feature>
<feature type="compositionally biased region" description="Low complexity" evidence="1">
    <location>
        <begin position="220"/>
        <end position="233"/>
    </location>
</feature>
<dbReference type="GO" id="GO:0035861">
    <property type="term" value="C:site of double-strand break"/>
    <property type="evidence" value="ECO:0007669"/>
    <property type="project" value="TreeGrafter"/>
</dbReference>
<feature type="region of interest" description="Disordered" evidence="1">
    <location>
        <begin position="71"/>
        <end position="92"/>
    </location>
</feature>
<dbReference type="InterPro" id="IPR052800">
    <property type="entry name" value="DNA_Repair_Helicase_ZGRF1"/>
</dbReference>
<dbReference type="GO" id="GO:0005634">
    <property type="term" value="C:nucleus"/>
    <property type="evidence" value="ECO:0007669"/>
    <property type="project" value="TreeGrafter"/>
</dbReference>
<name>A0A091VIU3_NIPNI</name>
<feature type="non-terminal residue" evidence="3">
    <location>
        <position position="1"/>
    </location>
</feature>
<dbReference type="GO" id="GO:0006302">
    <property type="term" value="P:double-strand break repair"/>
    <property type="evidence" value="ECO:0007669"/>
    <property type="project" value="TreeGrafter"/>
</dbReference>
<evidence type="ECO:0000259" key="2">
    <source>
        <dbReference type="Pfam" id="PF10382"/>
    </source>
</evidence>
<dbReference type="Proteomes" id="UP000053283">
    <property type="component" value="Unassembled WGS sequence"/>
</dbReference>
<dbReference type="STRING" id="128390.A0A091VIU3"/>
<organism evidence="3 4">
    <name type="scientific">Nipponia nippon</name>
    <name type="common">Crested ibis</name>
    <name type="synonym">Ibis nippon</name>
    <dbReference type="NCBI Taxonomy" id="128390"/>
    <lineage>
        <taxon>Eukaryota</taxon>
        <taxon>Metazoa</taxon>
        <taxon>Chordata</taxon>
        <taxon>Craniata</taxon>
        <taxon>Vertebrata</taxon>
        <taxon>Euteleostomi</taxon>
        <taxon>Archelosauria</taxon>
        <taxon>Archosauria</taxon>
        <taxon>Dinosauria</taxon>
        <taxon>Saurischia</taxon>
        <taxon>Theropoda</taxon>
        <taxon>Coelurosauria</taxon>
        <taxon>Aves</taxon>
        <taxon>Neognathae</taxon>
        <taxon>Neoaves</taxon>
        <taxon>Aequornithes</taxon>
        <taxon>Pelecaniformes</taxon>
        <taxon>Threskiornithidae</taxon>
        <taxon>Nipponia</taxon>
    </lineage>
</organism>
<dbReference type="AlphaFoldDB" id="A0A091VIU3"/>
<dbReference type="Pfam" id="PF10382">
    <property type="entry name" value="ZGRF1-like_N"/>
    <property type="match status" value="1"/>
</dbReference>
<keyword evidence="4" id="KW-1185">Reference proteome</keyword>
<dbReference type="InterPro" id="IPR018838">
    <property type="entry name" value="ZGRF1-like_N"/>
</dbReference>
<dbReference type="PANTHER" id="PTHR28535">
    <property type="entry name" value="ZINC FINGER GRF-TYPE CONTAINING 1"/>
    <property type="match status" value="1"/>
</dbReference>